<keyword evidence="4" id="KW-0812">Transmembrane</keyword>
<feature type="transmembrane region" description="Helical" evidence="4">
    <location>
        <begin position="99"/>
        <end position="119"/>
    </location>
</feature>
<evidence type="ECO:0000256" key="4">
    <source>
        <dbReference type="SAM" id="Phobius"/>
    </source>
</evidence>
<dbReference type="PROSITE" id="PS50005">
    <property type="entry name" value="TPR"/>
    <property type="match status" value="2"/>
</dbReference>
<dbReference type="PANTHER" id="PTHR44227:SF3">
    <property type="entry name" value="PROTEIN O-MANNOSYL-TRANSFERASE TMTC4"/>
    <property type="match status" value="1"/>
</dbReference>
<dbReference type="AlphaFoldDB" id="A0A1G2E0X5"/>
<protein>
    <submittedName>
        <fullName evidence="5">Uncharacterized protein</fullName>
    </submittedName>
</protein>
<dbReference type="SMART" id="SM00028">
    <property type="entry name" value="TPR"/>
    <property type="match status" value="3"/>
</dbReference>
<dbReference type="SUPFAM" id="SSF48452">
    <property type="entry name" value="TPR-like"/>
    <property type="match status" value="1"/>
</dbReference>
<keyword evidence="4" id="KW-1133">Transmembrane helix</keyword>
<feature type="repeat" description="TPR" evidence="3">
    <location>
        <begin position="498"/>
        <end position="531"/>
    </location>
</feature>
<feature type="transmembrane region" description="Helical" evidence="4">
    <location>
        <begin position="386"/>
        <end position="407"/>
    </location>
</feature>
<dbReference type="Pfam" id="PF13181">
    <property type="entry name" value="TPR_8"/>
    <property type="match status" value="1"/>
</dbReference>
<evidence type="ECO:0000313" key="6">
    <source>
        <dbReference type="Proteomes" id="UP000177360"/>
    </source>
</evidence>
<feature type="transmembrane region" description="Helical" evidence="4">
    <location>
        <begin position="270"/>
        <end position="292"/>
    </location>
</feature>
<dbReference type="PANTHER" id="PTHR44227">
    <property type="match status" value="1"/>
</dbReference>
<organism evidence="5 6">
    <name type="scientific">Candidatus Nealsonbacteria bacterium RIFCSPHIGHO2_01_FULL_38_55</name>
    <dbReference type="NCBI Taxonomy" id="1801664"/>
    <lineage>
        <taxon>Bacteria</taxon>
        <taxon>Candidatus Nealsoniibacteriota</taxon>
    </lineage>
</organism>
<evidence type="ECO:0000256" key="2">
    <source>
        <dbReference type="ARBA" id="ARBA00022803"/>
    </source>
</evidence>
<dbReference type="Gene3D" id="1.25.40.10">
    <property type="entry name" value="Tetratricopeptide repeat domain"/>
    <property type="match status" value="1"/>
</dbReference>
<feature type="transmembrane region" description="Helical" evidence="4">
    <location>
        <begin position="126"/>
        <end position="146"/>
    </location>
</feature>
<feature type="transmembrane region" description="Helical" evidence="4">
    <location>
        <begin position="20"/>
        <end position="39"/>
    </location>
</feature>
<feature type="transmembrane region" description="Helical" evidence="4">
    <location>
        <begin position="234"/>
        <end position="254"/>
    </location>
</feature>
<feature type="transmembrane region" description="Helical" evidence="4">
    <location>
        <begin position="206"/>
        <end position="222"/>
    </location>
</feature>
<evidence type="ECO:0000256" key="1">
    <source>
        <dbReference type="ARBA" id="ARBA00022737"/>
    </source>
</evidence>
<dbReference type="EMBL" id="MHLZ01000036">
    <property type="protein sequence ID" value="OGZ19332.1"/>
    <property type="molecule type" value="Genomic_DNA"/>
</dbReference>
<dbReference type="Pfam" id="PF13424">
    <property type="entry name" value="TPR_12"/>
    <property type="match status" value="1"/>
</dbReference>
<feature type="transmembrane region" description="Helical" evidence="4">
    <location>
        <begin position="360"/>
        <end position="380"/>
    </location>
</feature>
<keyword evidence="1" id="KW-0677">Repeat</keyword>
<keyword evidence="4" id="KW-0472">Membrane</keyword>
<evidence type="ECO:0000256" key="3">
    <source>
        <dbReference type="PROSITE-ProRule" id="PRU00339"/>
    </source>
</evidence>
<dbReference type="InterPro" id="IPR019734">
    <property type="entry name" value="TPR_rpt"/>
</dbReference>
<gene>
    <name evidence="5" type="ORF">A2626_01000</name>
</gene>
<accession>A0A1G2E0X5</accession>
<feature type="transmembrane region" description="Helical" evidence="4">
    <location>
        <begin position="304"/>
        <end position="324"/>
    </location>
</feature>
<name>A0A1G2E0X5_9BACT</name>
<feature type="transmembrane region" description="Helical" evidence="4">
    <location>
        <begin position="330"/>
        <end position="353"/>
    </location>
</feature>
<feature type="transmembrane region" description="Helical" evidence="4">
    <location>
        <begin position="152"/>
        <end position="177"/>
    </location>
</feature>
<comment type="caution">
    <text evidence="5">The sequence shown here is derived from an EMBL/GenBank/DDBJ whole genome shotgun (WGS) entry which is preliminary data.</text>
</comment>
<proteinExistence type="predicted"/>
<reference evidence="5 6" key="1">
    <citation type="journal article" date="2016" name="Nat. Commun.">
        <title>Thousands of microbial genomes shed light on interconnected biogeochemical processes in an aquifer system.</title>
        <authorList>
            <person name="Anantharaman K."/>
            <person name="Brown C.T."/>
            <person name="Hug L.A."/>
            <person name="Sharon I."/>
            <person name="Castelle C.J."/>
            <person name="Probst A.J."/>
            <person name="Thomas B.C."/>
            <person name="Singh A."/>
            <person name="Wilkins M.J."/>
            <person name="Karaoz U."/>
            <person name="Brodie E.L."/>
            <person name="Williams K.H."/>
            <person name="Hubbard S.S."/>
            <person name="Banfield J.F."/>
        </authorList>
    </citation>
    <scope>NUCLEOTIDE SEQUENCE [LARGE SCALE GENOMIC DNA]</scope>
</reference>
<evidence type="ECO:0000313" key="5">
    <source>
        <dbReference type="EMBL" id="OGZ19332.1"/>
    </source>
</evidence>
<feature type="repeat" description="TPR" evidence="3">
    <location>
        <begin position="431"/>
        <end position="464"/>
    </location>
</feature>
<sequence>MKSEKKLFKVLKQPVFQIGLIFFLTLIIYSSSFIIPFIWDDEVQILGNKFVTEGGFLKDIFTTSVMAGGNGPGGNSFYRPLVILLYRFEYIFFGSDPTGFHIISLVFHFINIAFVYFLARKIACRHFPILPSGLCAFLASFLFAFHPANAEAISWLASQGDLMATSFALGALLFLFLWTEDNFGNWKFLAGAQILFFLTLFTKESFFVFPLTFLVYLFYFFRKSISSIYKFIEVFFIPAIIYVFFRFLIAKIYFGSTLSLMAKASLPERFLTAITSLADYLKIIIFPVPLFTDRQFVIKGLTDYRFIISVSVLILLAVVFLWLHKKASPVISFLGFWFLIGIFPVLNVVFITGQAMAERYLYFPAIGIFILSALGLVFLIKETPSFLRAVVALFLLIIFCFFGRTVMARNELWQKPLDFYQHDANLSPESFLLQNNLGVELFRQGRYEEAGKAFAKAIEIEPKYGVSHNNLGAIFQRRGEAEEAILEYKKAIELSGYYLAYINLSDIYIGEERYGEAISLLEQAAKIFPYDSAIFSRLEFFRQKQK</sequence>
<dbReference type="InterPro" id="IPR052346">
    <property type="entry name" value="O-mannosyl-transferase_TMTC"/>
</dbReference>
<keyword evidence="2 3" id="KW-0802">TPR repeat</keyword>
<dbReference type="InterPro" id="IPR011990">
    <property type="entry name" value="TPR-like_helical_dom_sf"/>
</dbReference>
<dbReference type="Proteomes" id="UP000177360">
    <property type="component" value="Unassembled WGS sequence"/>
</dbReference>